<name>W4QM96_9BACI</name>
<dbReference type="RefSeq" id="WP_052016119.1">
    <property type="nucleotide sequence ID" value="NZ_BAUU01000036.1"/>
</dbReference>
<organism evidence="1 2">
    <name type="scientific">Halalkalibacter hemicellulosilyticusJCM 9152</name>
    <dbReference type="NCBI Taxonomy" id="1236971"/>
    <lineage>
        <taxon>Bacteria</taxon>
        <taxon>Bacillati</taxon>
        <taxon>Bacillota</taxon>
        <taxon>Bacilli</taxon>
        <taxon>Bacillales</taxon>
        <taxon>Bacillaceae</taxon>
        <taxon>Halalkalibacter</taxon>
    </lineage>
</organism>
<dbReference type="STRING" id="1236971.JCM9152_3974"/>
<proteinExistence type="predicted"/>
<dbReference type="Proteomes" id="UP000018895">
    <property type="component" value="Unassembled WGS sequence"/>
</dbReference>
<dbReference type="EMBL" id="BAUU01000036">
    <property type="protein sequence ID" value="GAE32439.1"/>
    <property type="molecule type" value="Genomic_DNA"/>
</dbReference>
<protein>
    <submittedName>
        <fullName evidence="1">Uncharacterized protein</fullName>
    </submittedName>
</protein>
<accession>W4QM96</accession>
<evidence type="ECO:0000313" key="2">
    <source>
        <dbReference type="Proteomes" id="UP000018895"/>
    </source>
</evidence>
<evidence type="ECO:0000313" key="1">
    <source>
        <dbReference type="EMBL" id="GAE32439.1"/>
    </source>
</evidence>
<comment type="caution">
    <text evidence="1">The sequence shown here is derived from an EMBL/GenBank/DDBJ whole genome shotgun (WGS) entry which is preliminary data.</text>
</comment>
<keyword evidence="2" id="KW-1185">Reference proteome</keyword>
<dbReference type="AlphaFoldDB" id="W4QM96"/>
<reference evidence="1" key="1">
    <citation type="journal article" date="2014" name="Genome Announc.">
        <title>Draft Genome Sequences of Three Alkaliphilic Bacillus Strains, Bacillus wakoensis JCM 9140T, Bacillus akibai JCM 9157T, and Bacillus hemicellulosilyticus JCM 9152T.</title>
        <authorList>
            <person name="Yuki M."/>
            <person name="Oshima K."/>
            <person name="Suda W."/>
            <person name="Oshida Y."/>
            <person name="Kitamura K."/>
            <person name="Iida T."/>
            <person name="Hattori M."/>
            <person name="Ohkuma M."/>
        </authorList>
    </citation>
    <scope>NUCLEOTIDE SEQUENCE [LARGE SCALE GENOMIC DNA]</scope>
    <source>
        <strain evidence="1">JCM 9152</strain>
    </source>
</reference>
<sequence>MNREELKALGLTDEQIDKVMASHGKTLNDVKAKADKLMVLRVKLMITSNRLPIVTNSLLILVIR</sequence>
<gene>
    <name evidence="1" type="ORF">JCM9152_3974</name>
</gene>